<evidence type="ECO:0000256" key="1">
    <source>
        <dbReference type="SAM" id="MobiDB-lite"/>
    </source>
</evidence>
<dbReference type="Proteomes" id="UP000467841">
    <property type="component" value="Unassembled WGS sequence"/>
</dbReference>
<evidence type="ECO:0000313" key="2">
    <source>
        <dbReference type="EMBL" id="CAA7037489.1"/>
    </source>
</evidence>
<feature type="compositionally biased region" description="Low complexity" evidence="1">
    <location>
        <begin position="107"/>
        <end position="120"/>
    </location>
</feature>
<proteinExistence type="predicted"/>
<feature type="compositionally biased region" description="Basic and acidic residues" evidence="1">
    <location>
        <begin position="73"/>
        <end position="85"/>
    </location>
</feature>
<sequence>MFRARPKSSVRLKSRPKSKTTRPITHHDPGNSSPRSATPHRHANRARPKRASRESKPRGRATVRVPADAPSEPGERPASGREFHRPNLSARPRRPTVNPSDPDRSDSATTRLSGRSSRTTVPTPRCMTRRSNKDNLVEHPEIDKLEKQLRKQKPKRWPTKQLALTPLKWRALKKKEEIHLLLLLIHKTLLEM</sequence>
<accession>A0A6D2JLD2</accession>
<gene>
    <name evidence="2" type="ORF">MERR_LOCUS24724</name>
</gene>
<protein>
    <submittedName>
        <fullName evidence="2">Uncharacterized protein</fullName>
    </submittedName>
</protein>
<feature type="compositionally biased region" description="Basic residues" evidence="1">
    <location>
        <begin position="1"/>
        <end position="20"/>
    </location>
</feature>
<dbReference type="AlphaFoldDB" id="A0A6D2JLD2"/>
<keyword evidence="3" id="KW-1185">Reference proteome</keyword>
<feature type="region of interest" description="Disordered" evidence="1">
    <location>
        <begin position="1"/>
        <end position="135"/>
    </location>
</feature>
<comment type="caution">
    <text evidence="2">The sequence shown here is derived from an EMBL/GenBank/DDBJ whole genome shotgun (WGS) entry which is preliminary data.</text>
</comment>
<feature type="compositionally biased region" description="Basic residues" evidence="1">
    <location>
        <begin position="38"/>
        <end position="50"/>
    </location>
</feature>
<name>A0A6D2JLD2_9BRAS</name>
<dbReference type="EMBL" id="CACVBM020001175">
    <property type="protein sequence ID" value="CAA7037489.1"/>
    <property type="molecule type" value="Genomic_DNA"/>
</dbReference>
<organism evidence="2 3">
    <name type="scientific">Microthlaspi erraticum</name>
    <dbReference type="NCBI Taxonomy" id="1685480"/>
    <lineage>
        <taxon>Eukaryota</taxon>
        <taxon>Viridiplantae</taxon>
        <taxon>Streptophyta</taxon>
        <taxon>Embryophyta</taxon>
        <taxon>Tracheophyta</taxon>
        <taxon>Spermatophyta</taxon>
        <taxon>Magnoliopsida</taxon>
        <taxon>eudicotyledons</taxon>
        <taxon>Gunneridae</taxon>
        <taxon>Pentapetalae</taxon>
        <taxon>rosids</taxon>
        <taxon>malvids</taxon>
        <taxon>Brassicales</taxon>
        <taxon>Brassicaceae</taxon>
        <taxon>Coluteocarpeae</taxon>
        <taxon>Microthlaspi</taxon>
    </lineage>
</organism>
<reference evidence="2" key="1">
    <citation type="submission" date="2020-01" db="EMBL/GenBank/DDBJ databases">
        <authorList>
            <person name="Mishra B."/>
        </authorList>
    </citation>
    <scope>NUCLEOTIDE SEQUENCE [LARGE SCALE GENOMIC DNA]</scope>
</reference>
<evidence type="ECO:0000313" key="3">
    <source>
        <dbReference type="Proteomes" id="UP000467841"/>
    </source>
</evidence>